<evidence type="ECO:0000313" key="2">
    <source>
        <dbReference type="Proteomes" id="UP000437970"/>
    </source>
</evidence>
<dbReference type="RefSeq" id="WP_153379249.1">
    <property type="nucleotide sequence ID" value="NZ_WIVW01000014.1"/>
</dbReference>
<dbReference type="AlphaFoldDB" id="A0A7X2CDN2"/>
<gene>
    <name evidence="1" type="ORF">GHO29_12635</name>
</gene>
<name>A0A7X2CDN2_9PSED</name>
<dbReference type="EMBL" id="WIVW01000014">
    <property type="protein sequence ID" value="MQU27333.1"/>
    <property type="molecule type" value="Genomic_DNA"/>
</dbReference>
<dbReference type="Proteomes" id="UP000437970">
    <property type="component" value="Unassembled WGS sequence"/>
</dbReference>
<comment type="caution">
    <text evidence="1">The sequence shown here is derived from an EMBL/GenBank/DDBJ whole genome shotgun (WGS) entry which is preliminary data.</text>
</comment>
<sequence>MAIWVLESAYRYAKASAVLLNAHLTFESEVNAALAMELLIKSLLVEAVDNPRRGTVLEQYSSRHIKLKDGHDLISLYSEVPKEIAEKVGLASQVGLLERKKDTFKSLRYIYEEKAPRGSDNLLLQTVCWLLPQVVDHFVQAGHEDKWLSYMKSNPQLMMASSIGTC</sequence>
<evidence type="ECO:0000313" key="1">
    <source>
        <dbReference type="EMBL" id="MQU27333.1"/>
    </source>
</evidence>
<accession>A0A7X2CDN2</accession>
<reference evidence="1 2" key="1">
    <citation type="submission" date="2019-10" db="EMBL/GenBank/DDBJ databases">
        <title>Evaluation of single-gene subtyping targets for Pseudomonas.</title>
        <authorList>
            <person name="Reichler S.J."/>
            <person name="Orsi R.H."/>
            <person name="Wiedmann M."/>
            <person name="Martin N.H."/>
            <person name="Murphy S.I."/>
        </authorList>
    </citation>
    <scope>NUCLEOTIDE SEQUENCE [LARGE SCALE GENOMIC DNA]</scope>
    <source>
        <strain evidence="1 2">FSL R10-1984</strain>
    </source>
</reference>
<organism evidence="1 2">
    <name type="scientific">Pseudomonas helleri</name>
    <dbReference type="NCBI Taxonomy" id="1608996"/>
    <lineage>
        <taxon>Bacteria</taxon>
        <taxon>Pseudomonadati</taxon>
        <taxon>Pseudomonadota</taxon>
        <taxon>Gammaproteobacteria</taxon>
        <taxon>Pseudomonadales</taxon>
        <taxon>Pseudomonadaceae</taxon>
        <taxon>Pseudomonas</taxon>
    </lineage>
</organism>
<proteinExistence type="predicted"/>
<protein>
    <submittedName>
        <fullName evidence="1">Uncharacterized protein</fullName>
    </submittedName>
</protein>